<name>A0A427AEH0_ENSVE</name>
<evidence type="ECO:0000313" key="1">
    <source>
        <dbReference type="EMBL" id="RRT74576.1"/>
    </source>
</evidence>
<reference evidence="1 2" key="1">
    <citation type="journal article" date="2014" name="Agronomy (Basel)">
        <title>A Draft Genome Sequence for Ensete ventricosum, the Drought-Tolerant Tree Against Hunger.</title>
        <authorList>
            <person name="Harrison J."/>
            <person name="Moore K.A."/>
            <person name="Paszkiewicz K."/>
            <person name="Jones T."/>
            <person name="Grant M."/>
            <person name="Ambacheew D."/>
            <person name="Muzemil S."/>
            <person name="Studholme D.J."/>
        </authorList>
    </citation>
    <scope>NUCLEOTIDE SEQUENCE [LARGE SCALE GENOMIC DNA]</scope>
</reference>
<dbReference type="EMBL" id="AMZH03002734">
    <property type="protein sequence ID" value="RRT74576.1"/>
    <property type="molecule type" value="Genomic_DNA"/>
</dbReference>
<dbReference type="Proteomes" id="UP000287651">
    <property type="component" value="Unassembled WGS sequence"/>
</dbReference>
<comment type="caution">
    <text evidence="1">The sequence shown here is derived from an EMBL/GenBank/DDBJ whole genome shotgun (WGS) entry which is preliminary data.</text>
</comment>
<gene>
    <name evidence="1" type="ORF">B296_00012587</name>
</gene>
<evidence type="ECO:0000313" key="2">
    <source>
        <dbReference type="Proteomes" id="UP000287651"/>
    </source>
</evidence>
<proteinExistence type="predicted"/>
<dbReference type="AlphaFoldDB" id="A0A427AEH0"/>
<protein>
    <submittedName>
        <fullName evidence="1">Uncharacterized protein</fullName>
    </submittedName>
</protein>
<sequence length="136" mass="15794">MDFERRMLHRCKKGCLLLMEPIEDMEEIQEHEEEVTEEEQQPTDFTMHALAGYVNPQTMKVGGLLKQQLITILNDTRSTNNFMNSKIAVRMALHIKDCNRFDVKDQEIIAYFFLLPLDDYEVVLGIECLTTLGDVP</sequence>
<accession>A0A427AEH0</accession>
<organism evidence="1 2">
    <name type="scientific">Ensete ventricosum</name>
    <name type="common">Abyssinian banana</name>
    <name type="synonym">Musa ensete</name>
    <dbReference type="NCBI Taxonomy" id="4639"/>
    <lineage>
        <taxon>Eukaryota</taxon>
        <taxon>Viridiplantae</taxon>
        <taxon>Streptophyta</taxon>
        <taxon>Embryophyta</taxon>
        <taxon>Tracheophyta</taxon>
        <taxon>Spermatophyta</taxon>
        <taxon>Magnoliopsida</taxon>
        <taxon>Liliopsida</taxon>
        <taxon>Zingiberales</taxon>
        <taxon>Musaceae</taxon>
        <taxon>Ensete</taxon>
    </lineage>
</organism>